<organism evidence="2 3">
    <name type="scientific">Cotesia glomerata</name>
    <name type="common">Lepidopteran parasitic wasp</name>
    <name type="synonym">Apanteles glomeratus</name>
    <dbReference type="NCBI Taxonomy" id="32391"/>
    <lineage>
        <taxon>Eukaryota</taxon>
        <taxon>Metazoa</taxon>
        <taxon>Ecdysozoa</taxon>
        <taxon>Arthropoda</taxon>
        <taxon>Hexapoda</taxon>
        <taxon>Insecta</taxon>
        <taxon>Pterygota</taxon>
        <taxon>Neoptera</taxon>
        <taxon>Endopterygota</taxon>
        <taxon>Hymenoptera</taxon>
        <taxon>Apocrita</taxon>
        <taxon>Ichneumonoidea</taxon>
        <taxon>Braconidae</taxon>
        <taxon>Microgastrinae</taxon>
        <taxon>Cotesia</taxon>
    </lineage>
</organism>
<name>A0AAV7ISY6_COTGL</name>
<keyword evidence="1" id="KW-1133">Transmembrane helix</keyword>
<keyword evidence="3" id="KW-1185">Reference proteome</keyword>
<dbReference type="GO" id="GO:0016020">
    <property type="term" value="C:membrane"/>
    <property type="evidence" value="ECO:0007669"/>
    <property type="project" value="TreeGrafter"/>
</dbReference>
<dbReference type="PANTHER" id="PTHR21879:SF12">
    <property type="entry name" value="OSIRIS 12"/>
    <property type="match status" value="1"/>
</dbReference>
<feature type="transmembrane region" description="Helical" evidence="1">
    <location>
        <begin position="243"/>
        <end position="265"/>
    </location>
</feature>
<evidence type="ECO:0000313" key="3">
    <source>
        <dbReference type="Proteomes" id="UP000826195"/>
    </source>
</evidence>
<dbReference type="InterPro" id="IPR012464">
    <property type="entry name" value="DUF1676"/>
</dbReference>
<comment type="caution">
    <text evidence="2">The sequence shown here is derived from an EMBL/GenBank/DDBJ whole genome shotgun (WGS) entry which is preliminary data.</text>
</comment>
<gene>
    <name evidence="2" type="ORF">KQX54_010573</name>
</gene>
<dbReference type="Pfam" id="PF07898">
    <property type="entry name" value="DUF1676"/>
    <property type="match status" value="1"/>
</dbReference>
<dbReference type="Proteomes" id="UP000826195">
    <property type="component" value="Unassembled WGS sequence"/>
</dbReference>
<evidence type="ECO:0000256" key="1">
    <source>
        <dbReference type="SAM" id="Phobius"/>
    </source>
</evidence>
<dbReference type="AlphaFoldDB" id="A0AAV7ISY6"/>
<dbReference type="PANTHER" id="PTHR21879">
    <property type="entry name" value="FI03362P-RELATED-RELATED"/>
    <property type="match status" value="1"/>
</dbReference>
<keyword evidence="1" id="KW-0812">Transmembrane</keyword>
<evidence type="ECO:0000313" key="2">
    <source>
        <dbReference type="EMBL" id="KAH0557709.1"/>
    </source>
</evidence>
<keyword evidence="1" id="KW-0472">Membrane</keyword>
<accession>A0AAV7ISY6</accession>
<proteinExistence type="predicted"/>
<protein>
    <submittedName>
        <fullName evidence="2">Uncharacterized protein</fullName>
    </submittedName>
</protein>
<dbReference type="EMBL" id="JAHXZJ010000747">
    <property type="protein sequence ID" value="KAH0557709.1"/>
    <property type="molecule type" value="Genomic_DNA"/>
</dbReference>
<sequence length="345" mass="37863">MSQRSLNTYASLQHKRLPPLAFHCCNCTVNAHVIKQIKNPIPAVDSPTGFASSFRSPYPSSFHRLPYRTLAKPLCFILVHPAHPAILQALIHQSIKLPANPQPVATLASANPDEAFERGYRSLYRIYEECQQRNGGLSPCIKKKAIAFFERLGRIDHLPITENLELIRVAQDNASLTRHPSESDLGRSGASRDEVLNEILLDRVANLMNGFNVQISLPKTNTVELKRSMEEGRGKMKKMMGMMMTGMAMKMAAMIPIAMGVLFMLAGKALIISKIALVLSMIIGLKKLLSQKQGGDSHGGWQSGGGGGGGGWDRSIKDIPHNLDLQNVEADSSYGQNLAYSAHRP</sequence>
<reference evidence="2 3" key="1">
    <citation type="journal article" date="2021" name="J. Hered.">
        <title>A chromosome-level genome assembly of the parasitoid wasp, Cotesia glomerata (Hymenoptera: Braconidae).</title>
        <authorList>
            <person name="Pinto B.J."/>
            <person name="Weis J.J."/>
            <person name="Gamble T."/>
            <person name="Ode P.J."/>
            <person name="Paul R."/>
            <person name="Zaspel J.M."/>
        </authorList>
    </citation>
    <scope>NUCLEOTIDE SEQUENCE [LARGE SCALE GENOMIC DNA]</scope>
    <source>
        <strain evidence="2">CgM1</strain>
    </source>
</reference>